<accession>A0A3E2NMF7</accession>
<evidence type="ECO:0000256" key="1">
    <source>
        <dbReference type="SAM" id="Phobius"/>
    </source>
</evidence>
<evidence type="ECO:0000313" key="2">
    <source>
        <dbReference type="EMBL" id="RFZ82186.1"/>
    </source>
</evidence>
<keyword evidence="1" id="KW-0472">Membrane</keyword>
<protein>
    <recommendedName>
        <fullName evidence="4">Transmembrane protein</fullName>
    </recommendedName>
</protein>
<dbReference type="RefSeq" id="WP_117384210.1">
    <property type="nucleotide sequence ID" value="NZ_QWDE01000003.1"/>
</dbReference>
<feature type="transmembrane region" description="Helical" evidence="1">
    <location>
        <begin position="28"/>
        <end position="47"/>
    </location>
</feature>
<sequence length="67" mass="7073">MDNKKIGSGKAEAAHHTSHNAVEVMKPFVTFGVKALGLLATALVHIVKNVPKPDSNKAGSNNKVIKI</sequence>
<gene>
    <name evidence="2" type="ORF">DYU05_16335</name>
</gene>
<dbReference type="OrthoDB" id="799897at2"/>
<organism evidence="2 3">
    <name type="scientific">Mucilaginibacter terrenus</name>
    <dbReference type="NCBI Taxonomy" id="2482727"/>
    <lineage>
        <taxon>Bacteria</taxon>
        <taxon>Pseudomonadati</taxon>
        <taxon>Bacteroidota</taxon>
        <taxon>Sphingobacteriia</taxon>
        <taxon>Sphingobacteriales</taxon>
        <taxon>Sphingobacteriaceae</taxon>
        <taxon>Mucilaginibacter</taxon>
    </lineage>
</organism>
<proteinExistence type="predicted"/>
<evidence type="ECO:0008006" key="4">
    <source>
        <dbReference type="Google" id="ProtNLM"/>
    </source>
</evidence>
<dbReference type="EMBL" id="QWDE01000003">
    <property type="protein sequence ID" value="RFZ82186.1"/>
    <property type="molecule type" value="Genomic_DNA"/>
</dbReference>
<keyword evidence="1" id="KW-1133">Transmembrane helix</keyword>
<reference evidence="2 3" key="1">
    <citation type="submission" date="2018-08" db="EMBL/GenBank/DDBJ databases">
        <title>Mucilaginibacter terrae sp. nov., isolated from manganese diggings.</title>
        <authorList>
            <person name="Huang Y."/>
            <person name="Zhou Z."/>
        </authorList>
    </citation>
    <scope>NUCLEOTIDE SEQUENCE [LARGE SCALE GENOMIC DNA]</scope>
    <source>
        <strain evidence="2 3">ZH6</strain>
    </source>
</reference>
<comment type="caution">
    <text evidence="2">The sequence shown here is derived from an EMBL/GenBank/DDBJ whole genome shotgun (WGS) entry which is preliminary data.</text>
</comment>
<keyword evidence="1" id="KW-0812">Transmembrane</keyword>
<keyword evidence="3" id="KW-1185">Reference proteome</keyword>
<evidence type="ECO:0000313" key="3">
    <source>
        <dbReference type="Proteomes" id="UP000260823"/>
    </source>
</evidence>
<dbReference type="AlphaFoldDB" id="A0A3E2NMF7"/>
<name>A0A3E2NMF7_9SPHI</name>
<dbReference type="Proteomes" id="UP000260823">
    <property type="component" value="Unassembled WGS sequence"/>
</dbReference>